<dbReference type="PANTHER" id="PTHR32182">
    <property type="entry name" value="DNA REPLICATION AND REPAIR PROTEIN RECF"/>
    <property type="match status" value="1"/>
</dbReference>
<dbReference type="GO" id="GO:0000731">
    <property type="term" value="P:DNA synthesis involved in DNA repair"/>
    <property type="evidence" value="ECO:0007669"/>
    <property type="project" value="TreeGrafter"/>
</dbReference>
<dbReference type="GO" id="GO:0006302">
    <property type="term" value="P:double-strand break repair"/>
    <property type="evidence" value="ECO:0007669"/>
    <property type="project" value="TreeGrafter"/>
</dbReference>
<dbReference type="InterPro" id="IPR027417">
    <property type="entry name" value="P-loop_NTPase"/>
</dbReference>
<dbReference type="SUPFAM" id="SSF52540">
    <property type="entry name" value="P-loop containing nucleoside triphosphate hydrolases"/>
    <property type="match status" value="1"/>
</dbReference>
<gene>
    <name evidence="4" type="ORF">KIPB_003116</name>
</gene>
<feature type="region of interest" description="Disordered" evidence="2">
    <location>
        <begin position="682"/>
        <end position="710"/>
    </location>
</feature>
<reference evidence="4 5" key="1">
    <citation type="journal article" date="2018" name="PLoS ONE">
        <title>The draft genome of Kipferlia bialata reveals reductive genome evolution in fornicate parasites.</title>
        <authorList>
            <person name="Tanifuji G."/>
            <person name="Takabayashi S."/>
            <person name="Kume K."/>
            <person name="Takagi M."/>
            <person name="Nakayama T."/>
            <person name="Kamikawa R."/>
            <person name="Inagaki Y."/>
            <person name="Hashimoto T."/>
        </authorList>
    </citation>
    <scope>NUCLEOTIDE SEQUENCE [LARGE SCALE GENOMIC DNA]</scope>
    <source>
        <strain evidence="4">NY0173</strain>
    </source>
</reference>
<feature type="coiled-coil region" evidence="1">
    <location>
        <begin position="152"/>
        <end position="179"/>
    </location>
</feature>
<protein>
    <recommendedName>
        <fullName evidence="3">RecF/RecN/SMC N-terminal domain-containing protein</fullName>
    </recommendedName>
</protein>
<feature type="compositionally biased region" description="Basic and acidic residues" evidence="2">
    <location>
        <begin position="1"/>
        <end position="11"/>
    </location>
</feature>
<proteinExistence type="predicted"/>
<feature type="non-terminal residue" evidence="4">
    <location>
        <position position="1"/>
    </location>
</feature>
<dbReference type="InterPro" id="IPR003395">
    <property type="entry name" value="RecF/RecN/SMC_N"/>
</dbReference>
<comment type="caution">
    <text evidence="4">The sequence shown here is derived from an EMBL/GenBank/DDBJ whole genome shotgun (WGS) entry which is preliminary data.</text>
</comment>
<feature type="region of interest" description="Disordered" evidence="2">
    <location>
        <begin position="1"/>
        <end position="44"/>
    </location>
</feature>
<feature type="compositionally biased region" description="Acidic residues" evidence="2">
    <location>
        <begin position="12"/>
        <end position="32"/>
    </location>
</feature>
<dbReference type="AlphaFoldDB" id="A0A9K3CTG2"/>
<feature type="domain" description="RecF/RecN/SMC N-terminal" evidence="3">
    <location>
        <begin position="605"/>
        <end position="1039"/>
    </location>
</feature>
<name>A0A9K3CTG2_9EUKA</name>
<sequence length="1065" mass="114416">YLRQELVRETETQEESEGEGEGDGDGEGEEPTSEASAASALSVAQRLLTAAETGLQRAEAERDARQQRVQSTLTAVTQTLGLTGRGGDGTSVPPSAVLRAFARRVLSGVESSEQGGEGEGETEGAAVVERVKADLAELRVLESNIMERGREREMLAKEKERLQRAYQKALRERETVQEGIAALGAADAGTASIDDRKAAYKTISADINRLESSISSAKTEIRGCARSVSYPVECASAYRPGRVPAAVEVHPPPDRVASGFVPLRVASLLYIEGGRAGEGERSLPPKAIAAALSAKALSTVVVSTAHTDSDYASGTNYGSGRGRGRGRGGQEEMAVVRLARHCKAPVWPLDVLKPRGSGSSVLGALMQRGERVHTGSGRVPRVAKADGLGCYTVTFNDSTSVQVVDLYDIIRVRLADPRQARTVLSRVFRGPSIVSQTAEDAGRLLSELDLASVTQAGEVFSGYSVQVGSPSKLSIGVVRLHHLYKSLATLSAECEGLSQQRGALQAGLRRERLVEREAALASSCDQLRLALQDLLIGEDTGAEGEGEGEAEGERLAANRTLVDGLKTALSAVSSLHALSPVQRDRDMVTAAEHRVALADVALQDELARRDARQARQAEREKGRDVYRATLAEQEGLLKEAVSAREAISTRIETHRRDIEHGTEVALGEATESLERLSASLLRERGRVEEQGTEEEDSDPEDETQSDASTPALTLEGVVLLLQRTLFPTPPGSARPSLHIPLLRDIVNPVAAEPSQRVTRLQRRLLSLLSPVIGRCYTQIVQQLPPPAAPGAGLYTRAPSHPPTLQGWWEQPSTDTKAVCSVTSDVLDCAVVAMEEGEEDREPLLQLVSRHSLLTSQLAEEGEGEGETSEEAQDDIVQLVETLNTRYIKLEQAEARLVDALQQLKERTAESIVTLASDVNTHLTDMFRLFVGPAFSATIGMDEIETGEDADGDGDEEANMVPVLKVLHDDSPVRLAELSGGQRSLAVLSLLLSTSMAVSDTGTLLLDEADAQLDATNRATFMRSVSEVFRNRQVIVVSHHLSSQILRLGKVTTLSLVDGETRTDGK</sequence>
<dbReference type="PANTHER" id="PTHR32182:SF22">
    <property type="entry name" value="ATP-DEPENDENT ENDONUCLEASE, OLD FAMILY-RELATED"/>
    <property type="match status" value="1"/>
</dbReference>
<organism evidence="4 5">
    <name type="scientific">Kipferlia bialata</name>
    <dbReference type="NCBI Taxonomy" id="797122"/>
    <lineage>
        <taxon>Eukaryota</taxon>
        <taxon>Metamonada</taxon>
        <taxon>Carpediemonas-like organisms</taxon>
        <taxon>Kipferlia</taxon>
    </lineage>
</organism>
<evidence type="ECO:0000259" key="3">
    <source>
        <dbReference type="Pfam" id="PF02463"/>
    </source>
</evidence>
<feature type="compositionally biased region" description="Acidic residues" evidence="2">
    <location>
        <begin position="690"/>
        <end position="704"/>
    </location>
</feature>
<dbReference type="Pfam" id="PF02463">
    <property type="entry name" value="SMC_N"/>
    <property type="match status" value="1"/>
</dbReference>
<evidence type="ECO:0000256" key="2">
    <source>
        <dbReference type="SAM" id="MobiDB-lite"/>
    </source>
</evidence>
<evidence type="ECO:0000256" key="1">
    <source>
        <dbReference type="SAM" id="Coils"/>
    </source>
</evidence>
<accession>A0A9K3CTG2</accession>
<dbReference type="Gene3D" id="3.40.50.300">
    <property type="entry name" value="P-loop containing nucleotide triphosphate hydrolases"/>
    <property type="match status" value="1"/>
</dbReference>
<evidence type="ECO:0000313" key="5">
    <source>
        <dbReference type="Proteomes" id="UP000265618"/>
    </source>
</evidence>
<dbReference type="EMBL" id="BDIP01000572">
    <property type="protein sequence ID" value="GIQ82043.1"/>
    <property type="molecule type" value="Genomic_DNA"/>
</dbReference>
<keyword evidence="1" id="KW-0175">Coiled coil</keyword>
<keyword evidence="5" id="KW-1185">Reference proteome</keyword>
<evidence type="ECO:0000313" key="4">
    <source>
        <dbReference type="EMBL" id="GIQ82043.1"/>
    </source>
</evidence>
<dbReference type="Proteomes" id="UP000265618">
    <property type="component" value="Unassembled WGS sequence"/>
</dbReference>
<feature type="compositionally biased region" description="Low complexity" evidence="2">
    <location>
        <begin position="33"/>
        <end position="42"/>
    </location>
</feature>